<dbReference type="eggNOG" id="COG2366">
    <property type="taxonomic scope" value="Bacteria"/>
</dbReference>
<dbReference type="MEROPS" id="S45.004"/>
<dbReference type="GO" id="GO:0017000">
    <property type="term" value="P:antibiotic biosynthetic process"/>
    <property type="evidence" value="ECO:0007669"/>
    <property type="project" value="InterPro"/>
</dbReference>
<feature type="region of interest" description="Disordered" evidence="6">
    <location>
        <begin position="696"/>
        <end position="715"/>
    </location>
</feature>
<dbReference type="GO" id="GO:0016811">
    <property type="term" value="F:hydrolase activity, acting on carbon-nitrogen (but not peptide) bonds, in linear amides"/>
    <property type="evidence" value="ECO:0007669"/>
    <property type="project" value="InterPro"/>
</dbReference>
<dbReference type="SUPFAM" id="SSF56235">
    <property type="entry name" value="N-terminal nucleophile aminohydrolases (Ntn hydrolases)"/>
    <property type="match status" value="1"/>
</dbReference>
<evidence type="ECO:0000256" key="3">
    <source>
        <dbReference type="ARBA" id="ARBA00022729"/>
    </source>
</evidence>
<dbReference type="EMBL" id="CP001978">
    <property type="protein sequence ID" value="ADP96903.1"/>
    <property type="molecule type" value="Genomic_DNA"/>
</dbReference>
<dbReference type="Gene3D" id="3.60.20.10">
    <property type="entry name" value="Glutamine Phosphoribosylpyrophosphate, subunit 1, domain 1"/>
    <property type="match status" value="1"/>
</dbReference>
<dbReference type="InterPro" id="IPR023343">
    <property type="entry name" value="Penicillin_amidase_dom1"/>
</dbReference>
<reference evidence="8 9" key="1">
    <citation type="journal article" date="2010" name="Stand. Genomic Sci.">
        <title>Complete genome sequence of Marinobacter adhaerens type strain (HP15), a diatom-interacting marine microorganism.</title>
        <authorList>
            <person name="Gardes A."/>
            <person name="Kaeppel E."/>
            <person name="Shehzad A."/>
            <person name="Seebah S."/>
            <person name="Teeling H."/>
            <person name="Yarza P."/>
            <person name="Glockner F.O."/>
            <person name="Grossart H.P."/>
            <person name="Ullrich M.S."/>
        </authorList>
    </citation>
    <scope>NUCLEOTIDE SEQUENCE [LARGE SCALE GENOMIC DNA]</scope>
    <source>
        <strain evidence="9">DSM 23420 / HP15</strain>
    </source>
</reference>
<evidence type="ECO:0000256" key="6">
    <source>
        <dbReference type="SAM" id="MobiDB-lite"/>
    </source>
</evidence>
<evidence type="ECO:0000256" key="7">
    <source>
        <dbReference type="SAM" id="SignalP"/>
    </source>
</evidence>
<evidence type="ECO:0000256" key="1">
    <source>
        <dbReference type="ARBA" id="ARBA00004418"/>
    </source>
</evidence>
<proteinExistence type="inferred from homology"/>
<comment type="subcellular location">
    <subcellularLocation>
        <location evidence="1">Periplasm</location>
    </subcellularLocation>
</comment>
<evidence type="ECO:0000313" key="9">
    <source>
        <dbReference type="Proteomes" id="UP000007077"/>
    </source>
</evidence>
<feature type="signal peptide" evidence="7">
    <location>
        <begin position="1"/>
        <end position="34"/>
    </location>
</feature>
<name>E4PGW7_MARAH</name>
<dbReference type="GO" id="GO:0042597">
    <property type="term" value="C:periplasmic space"/>
    <property type="evidence" value="ECO:0007669"/>
    <property type="project" value="UniProtKB-SubCell"/>
</dbReference>
<keyword evidence="4 8" id="KW-0378">Hydrolase</keyword>
<dbReference type="InterPro" id="IPR002692">
    <property type="entry name" value="S45"/>
</dbReference>
<dbReference type="STRING" id="225937.HP15_1139"/>
<dbReference type="KEGG" id="mad:HP15_1139"/>
<keyword evidence="3 7" id="KW-0732">Signal</keyword>
<dbReference type="PATRIC" id="fig|225937.3.peg.1148"/>
<feature type="chain" id="PRO_5003187351" evidence="7">
    <location>
        <begin position="35"/>
        <end position="898"/>
    </location>
</feature>
<dbReference type="HOGENOM" id="CLU_017615_0_0_6"/>
<reference evidence="9" key="2">
    <citation type="submission" date="2010-02" db="EMBL/GenBank/DDBJ databases">
        <title>Complete genome sequence of Marinobacter adhaerens type strain (HP15).</title>
        <authorList>
            <person name="Gaerdes A.A.M."/>
            <person name="Kaeppel E."/>
            <person name="Shezad A."/>
            <person name="Seebah S."/>
            <person name="Teeling H."/>
            <person name="Yarza P."/>
            <person name="Gloeckner F.O."/>
            <person name="Ullrich M.S."/>
        </authorList>
    </citation>
    <scope>NUCLEOTIDE SEQUENCE [LARGE SCALE GENOMIC DNA]</scope>
    <source>
        <strain evidence="9">DSM 23420 / HP15</strain>
    </source>
</reference>
<dbReference type="Gene3D" id="1.10.1400.10">
    <property type="match status" value="1"/>
</dbReference>
<comment type="similarity">
    <text evidence="2">Belongs to the peptidase S45 family.</text>
</comment>
<dbReference type="PANTHER" id="PTHR34218:SF3">
    <property type="entry name" value="ACYL-HOMOSERINE LACTONE ACYLASE PVDQ"/>
    <property type="match status" value="1"/>
</dbReference>
<dbReference type="AlphaFoldDB" id="E4PGW7"/>
<evidence type="ECO:0000313" key="8">
    <source>
        <dbReference type="EMBL" id="ADP96903.1"/>
    </source>
</evidence>
<sequence>MNKYKEYTMKLRKTPSGKHALSLTVALLGSTLLAGCFDSDNDSSGPSQAEVDPNLFPSDGQLEATIRRTTGGVPHIVADDLKSAAFGHGYAQAQDNVCMLAEAVVKARSERAKYFGPGPDAGFGVGINIVNDFSYKAQQIYAGAEAEFPTLSPESRALIEGFTEGYNRYVNETDASQFPVECADQDWVKPITPVDLLAHYRIVGQYASGALFATGAVFLAVPPGETPAPTPVSSVTNVDEVNQLLKNVVATAEAGAKSQTNFADMGLASNAWGIGSELTEQGRGALLANPHFPYTGHRRLYEVQMTVPGYLNVHGAGLLGTAIPLINFNENLAWSHTVTTSRRFTWYELVLKDDGEFLTYVKDGVEKPITSETYQIEVDMGMAQPVVLERTFYFSEYGPMIAANAVSNQLPSWGDNGALNTSSMVAHTYRDANANTGGLLDTWLGMSRASNLEEFQGVFQNCGSTLWTNTTYADDQGNAFYIDSSSVPNLSEKAIALVNFRRAGSAAYAGLFDQGVTLLDGRLSQEDWVETACGPLVPYDQKPKLVRSDWVQNSNSSYWSTNPDEFLTGFSPLFGDEKAPINARTRLGIKMLQNLMDPGFPDAPLPAGQDGKFSAEELIGVIWNNRAWYAEQFLPELLQRCDAIGSTAVNGVDLSSWCQSLSTWDGLYNRDSVGAHIFRVFMANYRNDLDSDLTTPFSPADPVGTPADPSDENAGTASDTMLLALADGVSALQSQGILPTDALGDLQYYRASGGVVPGSGGTPVFQTQPIPWHGGDGSIDGAFNAIGVVTDPFLEDTRFPRIAPSTIDNTAGLSDGSDGIDGWLMARGTSWHFGLEFTDNGPEAYGLVSYSQSTDAMSPFFSDQSEQYSNKDYRQLFFTEEDIQANLLPQGETVISSD</sequence>
<protein>
    <submittedName>
        <fullName evidence="8">Acyl-homoserine lactone acylase PvdQ</fullName>
        <ecNumber evidence="8">3.5.1.97</ecNumber>
    </submittedName>
</protein>
<dbReference type="PANTHER" id="PTHR34218">
    <property type="entry name" value="PEPTIDASE S45 PENICILLIN AMIDASE"/>
    <property type="match status" value="1"/>
</dbReference>
<dbReference type="Pfam" id="PF01804">
    <property type="entry name" value="Penicil_amidase"/>
    <property type="match status" value="1"/>
</dbReference>
<keyword evidence="5" id="KW-0865">Zymogen</keyword>
<dbReference type="InterPro" id="IPR043146">
    <property type="entry name" value="Penicillin_amidase_N_B-knob"/>
</dbReference>
<evidence type="ECO:0000256" key="4">
    <source>
        <dbReference type="ARBA" id="ARBA00022801"/>
    </source>
</evidence>
<dbReference type="InterPro" id="IPR043147">
    <property type="entry name" value="Penicillin_amidase_A-knob"/>
</dbReference>
<dbReference type="Gene3D" id="2.30.120.10">
    <property type="match status" value="1"/>
</dbReference>
<dbReference type="EC" id="3.5.1.97" evidence="8"/>
<gene>
    <name evidence="8" type="primary">pvdQ</name>
    <name evidence="8" type="ordered locus">HP15_1139</name>
</gene>
<evidence type="ECO:0000256" key="5">
    <source>
        <dbReference type="ARBA" id="ARBA00023145"/>
    </source>
</evidence>
<dbReference type="Gene3D" id="1.10.439.10">
    <property type="entry name" value="Penicillin Amidohydrolase, domain 1"/>
    <property type="match status" value="1"/>
</dbReference>
<dbReference type="Proteomes" id="UP000007077">
    <property type="component" value="Chromosome"/>
</dbReference>
<dbReference type="InterPro" id="IPR029055">
    <property type="entry name" value="Ntn_hydrolases_N"/>
</dbReference>
<evidence type="ECO:0000256" key="2">
    <source>
        <dbReference type="ARBA" id="ARBA00006586"/>
    </source>
</evidence>
<accession>E4PGW7</accession>
<organism evidence="8 9">
    <name type="scientific">Marinobacter adhaerens (strain DSM 23420 / HP15)</name>
    <dbReference type="NCBI Taxonomy" id="225937"/>
    <lineage>
        <taxon>Bacteria</taxon>
        <taxon>Pseudomonadati</taxon>
        <taxon>Pseudomonadota</taxon>
        <taxon>Gammaproteobacteria</taxon>
        <taxon>Pseudomonadales</taxon>
        <taxon>Marinobacteraceae</taxon>
        <taxon>Marinobacter</taxon>
    </lineage>
</organism>